<gene>
    <name evidence="2" type="ORF">B0H63DRAFT_507502</name>
</gene>
<evidence type="ECO:0000313" key="2">
    <source>
        <dbReference type="EMBL" id="KAK3390086.1"/>
    </source>
</evidence>
<evidence type="ECO:0000313" key="3">
    <source>
        <dbReference type="Proteomes" id="UP001285441"/>
    </source>
</evidence>
<proteinExistence type="predicted"/>
<dbReference type="SUPFAM" id="SSF48403">
    <property type="entry name" value="Ankyrin repeat"/>
    <property type="match status" value="1"/>
</dbReference>
<organism evidence="2 3">
    <name type="scientific">Podospora didyma</name>
    <dbReference type="NCBI Taxonomy" id="330526"/>
    <lineage>
        <taxon>Eukaryota</taxon>
        <taxon>Fungi</taxon>
        <taxon>Dikarya</taxon>
        <taxon>Ascomycota</taxon>
        <taxon>Pezizomycotina</taxon>
        <taxon>Sordariomycetes</taxon>
        <taxon>Sordariomycetidae</taxon>
        <taxon>Sordariales</taxon>
        <taxon>Podosporaceae</taxon>
        <taxon>Podospora</taxon>
    </lineage>
</organism>
<comment type="caution">
    <text evidence="2">The sequence shown here is derived from an EMBL/GenBank/DDBJ whole genome shotgun (WGS) entry which is preliminary data.</text>
</comment>
<name>A0AAE0NYM8_9PEZI</name>
<sequence>MAHVENVRYALSKWPKRFTSVAANTSTIYPRQAPSPSGFLTVAVARGNHAMVRILLDEERHYAQICNPQMMEVLRCGRAELVKHLVMIDLDVNAGTDCYIGNGFPRSVTPLYLASRFPTGAPAVSALIELGARDLSVEPSAPATEHKASPNQREVSDVTFHRSDGAAKELSEAEKA</sequence>
<reference evidence="2" key="1">
    <citation type="journal article" date="2023" name="Mol. Phylogenet. Evol.">
        <title>Genome-scale phylogeny and comparative genomics of the fungal order Sordariales.</title>
        <authorList>
            <person name="Hensen N."/>
            <person name="Bonometti L."/>
            <person name="Westerberg I."/>
            <person name="Brannstrom I.O."/>
            <person name="Guillou S."/>
            <person name="Cros-Aarteil S."/>
            <person name="Calhoun S."/>
            <person name="Haridas S."/>
            <person name="Kuo A."/>
            <person name="Mondo S."/>
            <person name="Pangilinan J."/>
            <person name="Riley R."/>
            <person name="LaButti K."/>
            <person name="Andreopoulos B."/>
            <person name="Lipzen A."/>
            <person name="Chen C."/>
            <person name="Yan M."/>
            <person name="Daum C."/>
            <person name="Ng V."/>
            <person name="Clum A."/>
            <person name="Steindorff A."/>
            <person name="Ohm R.A."/>
            <person name="Martin F."/>
            <person name="Silar P."/>
            <person name="Natvig D.O."/>
            <person name="Lalanne C."/>
            <person name="Gautier V."/>
            <person name="Ament-Velasquez S.L."/>
            <person name="Kruys A."/>
            <person name="Hutchinson M.I."/>
            <person name="Powell A.J."/>
            <person name="Barry K."/>
            <person name="Miller A.N."/>
            <person name="Grigoriev I.V."/>
            <person name="Debuchy R."/>
            <person name="Gladieux P."/>
            <person name="Hiltunen Thoren M."/>
            <person name="Johannesson H."/>
        </authorList>
    </citation>
    <scope>NUCLEOTIDE SEQUENCE</scope>
    <source>
        <strain evidence="2">CBS 232.78</strain>
    </source>
</reference>
<evidence type="ECO:0000256" key="1">
    <source>
        <dbReference type="SAM" id="MobiDB-lite"/>
    </source>
</evidence>
<dbReference type="InterPro" id="IPR036770">
    <property type="entry name" value="Ankyrin_rpt-contain_sf"/>
</dbReference>
<keyword evidence="3" id="KW-1185">Reference proteome</keyword>
<protein>
    <recommendedName>
        <fullName evidence="4">Ankyrin repeat protein</fullName>
    </recommendedName>
</protein>
<dbReference type="EMBL" id="JAULSW010000002">
    <property type="protein sequence ID" value="KAK3390086.1"/>
    <property type="molecule type" value="Genomic_DNA"/>
</dbReference>
<evidence type="ECO:0008006" key="4">
    <source>
        <dbReference type="Google" id="ProtNLM"/>
    </source>
</evidence>
<accession>A0AAE0NYM8</accession>
<dbReference type="AlphaFoldDB" id="A0AAE0NYM8"/>
<dbReference type="Gene3D" id="1.25.40.20">
    <property type="entry name" value="Ankyrin repeat-containing domain"/>
    <property type="match status" value="1"/>
</dbReference>
<feature type="compositionally biased region" description="Basic and acidic residues" evidence="1">
    <location>
        <begin position="144"/>
        <end position="176"/>
    </location>
</feature>
<reference evidence="2" key="2">
    <citation type="submission" date="2023-06" db="EMBL/GenBank/DDBJ databases">
        <authorList>
            <consortium name="Lawrence Berkeley National Laboratory"/>
            <person name="Haridas S."/>
            <person name="Hensen N."/>
            <person name="Bonometti L."/>
            <person name="Westerberg I."/>
            <person name="Brannstrom I.O."/>
            <person name="Guillou S."/>
            <person name="Cros-Aarteil S."/>
            <person name="Calhoun S."/>
            <person name="Kuo A."/>
            <person name="Mondo S."/>
            <person name="Pangilinan J."/>
            <person name="Riley R."/>
            <person name="LaButti K."/>
            <person name="Andreopoulos B."/>
            <person name="Lipzen A."/>
            <person name="Chen C."/>
            <person name="Yanf M."/>
            <person name="Daum C."/>
            <person name="Ng V."/>
            <person name="Clum A."/>
            <person name="Steindorff A."/>
            <person name="Ohm R."/>
            <person name="Martin F."/>
            <person name="Silar P."/>
            <person name="Natvig D."/>
            <person name="Lalanne C."/>
            <person name="Gautier V."/>
            <person name="Ament-velasquez S.L."/>
            <person name="Kruys A."/>
            <person name="Hutchinson M.I."/>
            <person name="Powell A.J."/>
            <person name="Barry K."/>
            <person name="Miller A.N."/>
            <person name="Grigoriev I.V."/>
            <person name="Debuchy R."/>
            <person name="Gladieux P."/>
            <person name="Thoren M.H."/>
            <person name="Johannesson H."/>
        </authorList>
    </citation>
    <scope>NUCLEOTIDE SEQUENCE</scope>
    <source>
        <strain evidence="2">CBS 232.78</strain>
    </source>
</reference>
<dbReference type="Proteomes" id="UP001285441">
    <property type="component" value="Unassembled WGS sequence"/>
</dbReference>
<feature type="region of interest" description="Disordered" evidence="1">
    <location>
        <begin position="138"/>
        <end position="176"/>
    </location>
</feature>